<dbReference type="PANTHER" id="PTHR10900:SF77">
    <property type="entry name" value="FI19380P1"/>
    <property type="match status" value="1"/>
</dbReference>
<dbReference type="InterPro" id="IPR036378">
    <property type="entry name" value="FAS1_dom_sf"/>
</dbReference>
<evidence type="ECO:0000313" key="2">
    <source>
        <dbReference type="EMBL" id="MFD2555505.1"/>
    </source>
</evidence>
<name>A0ABW5L5H4_9SPHI</name>
<dbReference type="PROSITE" id="PS50213">
    <property type="entry name" value="FAS1"/>
    <property type="match status" value="2"/>
</dbReference>
<protein>
    <submittedName>
        <fullName evidence="2">Fasciclin domain-containing protein</fullName>
    </submittedName>
</protein>
<keyword evidence="3" id="KW-1185">Reference proteome</keyword>
<dbReference type="Proteomes" id="UP001597440">
    <property type="component" value="Unassembled WGS sequence"/>
</dbReference>
<feature type="domain" description="FAS1" evidence="1">
    <location>
        <begin position="35"/>
        <end position="172"/>
    </location>
</feature>
<dbReference type="Gene3D" id="2.30.180.10">
    <property type="entry name" value="FAS1 domain"/>
    <property type="match status" value="2"/>
</dbReference>
<organism evidence="2 3">
    <name type="scientific">Sphingobacterium tabacisoli</name>
    <dbReference type="NCBI Taxonomy" id="2044855"/>
    <lineage>
        <taxon>Bacteria</taxon>
        <taxon>Pseudomonadati</taxon>
        <taxon>Bacteroidota</taxon>
        <taxon>Sphingobacteriia</taxon>
        <taxon>Sphingobacteriales</taxon>
        <taxon>Sphingobacteriaceae</taxon>
        <taxon>Sphingobacterium</taxon>
    </lineage>
</organism>
<accession>A0ABW5L5H4</accession>
<dbReference type="RefSeq" id="WP_210353827.1">
    <property type="nucleotide sequence ID" value="NZ_JAEQMU010000001.1"/>
</dbReference>
<gene>
    <name evidence="2" type="ORF">ACFSQW_13950</name>
</gene>
<dbReference type="EMBL" id="JBHULD010000014">
    <property type="protein sequence ID" value="MFD2555505.1"/>
    <property type="molecule type" value="Genomic_DNA"/>
</dbReference>
<feature type="domain" description="FAS1" evidence="1">
    <location>
        <begin position="177"/>
        <end position="328"/>
    </location>
</feature>
<dbReference type="InterPro" id="IPR000782">
    <property type="entry name" value="FAS1_domain"/>
</dbReference>
<sequence>MRKYLIKKQKYTLLLIGLLAVSCEKKEEVGTTFDNNRINMVIADNFNLANLNAVLRVSGLDKELQKENGPFTILAPSDAAFAIAGYSKPEHILAERASVISNIGKYHTMDGFYELNKLPFLFNQELSTRGGKVFATHWVKGADTVLTLNGSRVVANNIPSSNGLIQVLDRVLTPYQHDKIADAITADVNITLFAQAIQRSGLKEQLDGEGPYTVFAPNNDAMAELGYKTVQQIENADVTELRKVVNYHILRDRRFIYDYILSAGPSNIAKQAMLDGNSMTVKLVPNPNSLGSFNGIVLRGIGNSKDINVVKQDILTGNGVLHIINETLRITQ</sequence>
<dbReference type="PANTHER" id="PTHR10900">
    <property type="entry name" value="PERIOSTIN-RELATED"/>
    <property type="match status" value="1"/>
</dbReference>
<dbReference type="Pfam" id="PF02469">
    <property type="entry name" value="Fasciclin"/>
    <property type="match status" value="2"/>
</dbReference>
<reference evidence="3" key="1">
    <citation type="journal article" date="2019" name="Int. J. Syst. Evol. Microbiol.">
        <title>The Global Catalogue of Microorganisms (GCM) 10K type strain sequencing project: providing services to taxonomists for standard genome sequencing and annotation.</title>
        <authorList>
            <consortium name="The Broad Institute Genomics Platform"/>
            <consortium name="The Broad Institute Genome Sequencing Center for Infectious Disease"/>
            <person name="Wu L."/>
            <person name="Ma J."/>
        </authorList>
    </citation>
    <scope>NUCLEOTIDE SEQUENCE [LARGE SCALE GENOMIC DNA]</scope>
    <source>
        <strain evidence="3">KCTC 52298</strain>
    </source>
</reference>
<dbReference type="SMART" id="SM00554">
    <property type="entry name" value="FAS1"/>
    <property type="match status" value="2"/>
</dbReference>
<dbReference type="SUPFAM" id="SSF82153">
    <property type="entry name" value="FAS1 domain"/>
    <property type="match status" value="2"/>
</dbReference>
<dbReference type="InterPro" id="IPR050904">
    <property type="entry name" value="Adhesion/Biosynth-related"/>
</dbReference>
<evidence type="ECO:0000313" key="3">
    <source>
        <dbReference type="Proteomes" id="UP001597440"/>
    </source>
</evidence>
<dbReference type="PROSITE" id="PS51257">
    <property type="entry name" value="PROKAR_LIPOPROTEIN"/>
    <property type="match status" value="1"/>
</dbReference>
<comment type="caution">
    <text evidence="2">The sequence shown here is derived from an EMBL/GenBank/DDBJ whole genome shotgun (WGS) entry which is preliminary data.</text>
</comment>
<proteinExistence type="predicted"/>
<evidence type="ECO:0000259" key="1">
    <source>
        <dbReference type="PROSITE" id="PS50213"/>
    </source>
</evidence>